<sequence>MKTDKREVENKAPAGGVVSSVHPLASQAGVEILRRGGNVVDAAVTTGLTMHVVAPAWSMLGGGAFIAVYLKTQSLIVIIDAREVAPKKVKTSQDIVATGYGAIGVPGCLSGYHLALQRYGTISLKDALQPAIRYAENGYEISRRMRDILLDNIDDAFDKARNFPATSEI</sequence>
<dbReference type="PANTHER" id="PTHR43199:SF1">
    <property type="entry name" value="GLUTATHIONE HYDROLASE PROENZYME"/>
    <property type="match status" value="1"/>
</dbReference>
<evidence type="ECO:0008006" key="2">
    <source>
        <dbReference type="Google" id="ProtNLM"/>
    </source>
</evidence>
<organism evidence="1">
    <name type="scientific">marine sediment metagenome</name>
    <dbReference type="NCBI Taxonomy" id="412755"/>
    <lineage>
        <taxon>unclassified sequences</taxon>
        <taxon>metagenomes</taxon>
        <taxon>ecological metagenomes</taxon>
    </lineage>
</organism>
<comment type="caution">
    <text evidence="1">The sequence shown here is derived from an EMBL/GenBank/DDBJ whole genome shotgun (WGS) entry which is preliminary data.</text>
</comment>
<feature type="non-terminal residue" evidence="1">
    <location>
        <position position="169"/>
    </location>
</feature>
<accession>X1HU38</accession>
<dbReference type="InterPro" id="IPR051792">
    <property type="entry name" value="GGT_bact"/>
</dbReference>
<dbReference type="PRINTS" id="PR01210">
    <property type="entry name" value="GGTRANSPTASE"/>
</dbReference>
<dbReference type="Pfam" id="PF01019">
    <property type="entry name" value="G_glu_transpept"/>
    <property type="match status" value="1"/>
</dbReference>
<dbReference type="EMBL" id="BARU01025133">
    <property type="protein sequence ID" value="GAH57349.1"/>
    <property type="molecule type" value="Genomic_DNA"/>
</dbReference>
<name>X1HU38_9ZZZZ</name>
<proteinExistence type="predicted"/>
<dbReference type="SUPFAM" id="SSF56235">
    <property type="entry name" value="N-terminal nucleophile aminohydrolases (Ntn hydrolases)"/>
    <property type="match status" value="1"/>
</dbReference>
<dbReference type="AlphaFoldDB" id="X1HU38"/>
<protein>
    <recommendedName>
        <fullName evidence="2">Gamma-glutamyltransferase</fullName>
    </recommendedName>
</protein>
<gene>
    <name evidence="1" type="ORF">S03H2_40527</name>
</gene>
<evidence type="ECO:0000313" key="1">
    <source>
        <dbReference type="EMBL" id="GAH57349.1"/>
    </source>
</evidence>
<reference evidence="1" key="1">
    <citation type="journal article" date="2014" name="Front. Microbiol.">
        <title>High frequency of phylogenetically diverse reductive dehalogenase-homologous genes in deep subseafloor sedimentary metagenomes.</title>
        <authorList>
            <person name="Kawai M."/>
            <person name="Futagami T."/>
            <person name="Toyoda A."/>
            <person name="Takaki Y."/>
            <person name="Nishi S."/>
            <person name="Hori S."/>
            <person name="Arai W."/>
            <person name="Tsubouchi T."/>
            <person name="Morono Y."/>
            <person name="Uchiyama I."/>
            <person name="Ito T."/>
            <person name="Fujiyama A."/>
            <person name="Inagaki F."/>
            <person name="Takami H."/>
        </authorList>
    </citation>
    <scope>NUCLEOTIDE SEQUENCE</scope>
    <source>
        <strain evidence="1">Expedition CK06-06</strain>
    </source>
</reference>
<dbReference type="InterPro" id="IPR029055">
    <property type="entry name" value="Ntn_hydrolases_N"/>
</dbReference>
<dbReference type="PANTHER" id="PTHR43199">
    <property type="entry name" value="GLUTATHIONE HYDROLASE"/>
    <property type="match status" value="1"/>
</dbReference>